<dbReference type="InterPro" id="IPR038883">
    <property type="entry name" value="AN11006-like"/>
</dbReference>
<name>A0A2V1DX72_9PLEO</name>
<evidence type="ECO:0000313" key="3">
    <source>
        <dbReference type="Proteomes" id="UP000244855"/>
    </source>
</evidence>
<dbReference type="PANTHER" id="PTHR42085">
    <property type="entry name" value="F-BOX DOMAIN-CONTAINING PROTEIN"/>
    <property type="match status" value="1"/>
</dbReference>
<feature type="domain" description="DUF7730" evidence="1">
    <location>
        <begin position="28"/>
        <end position="130"/>
    </location>
</feature>
<dbReference type="Pfam" id="PF24864">
    <property type="entry name" value="DUF7730"/>
    <property type="match status" value="1"/>
</dbReference>
<sequence>MSSSRAAGMESESTLRPEMLEWAASSKQEPSKIGFLDLPRELRDLVYYHALRVPGAVLVQTPYIFAAREEFQGRAIKYKGEGFAEPERLAKVITVALVRTCRQIHSESILVLYGRNIFNFPISNANFAIRYRSLIRNIVFAVEAGRGIYSNNEIDMSYWWRRVYWPNVLDICTKLLQRYPGLSNLTSPIKSENLWRTWRPAFMLVERKTSKQRIDMAALWLRTNCPIKDQRLQKILHMEIMPARDVIEKDECKGSRFVVEDDDGNEWNYTEFASAFEQMKKI</sequence>
<dbReference type="OrthoDB" id="5272396at2759"/>
<dbReference type="AlphaFoldDB" id="A0A2V1DX72"/>
<evidence type="ECO:0000313" key="2">
    <source>
        <dbReference type="EMBL" id="PVI01440.1"/>
    </source>
</evidence>
<evidence type="ECO:0000259" key="1">
    <source>
        <dbReference type="Pfam" id="PF24864"/>
    </source>
</evidence>
<keyword evidence="3" id="KW-1185">Reference proteome</keyword>
<gene>
    <name evidence="2" type="ORF">DM02DRAFT_727861</name>
</gene>
<dbReference type="Proteomes" id="UP000244855">
    <property type="component" value="Unassembled WGS sequence"/>
</dbReference>
<organism evidence="2 3">
    <name type="scientific">Periconia macrospinosa</name>
    <dbReference type="NCBI Taxonomy" id="97972"/>
    <lineage>
        <taxon>Eukaryota</taxon>
        <taxon>Fungi</taxon>
        <taxon>Dikarya</taxon>
        <taxon>Ascomycota</taxon>
        <taxon>Pezizomycotina</taxon>
        <taxon>Dothideomycetes</taxon>
        <taxon>Pleosporomycetidae</taxon>
        <taxon>Pleosporales</taxon>
        <taxon>Massarineae</taxon>
        <taxon>Periconiaceae</taxon>
        <taxon>Periconia</taxon>
    </lineage>
</organism>
<proteinExistence type="predicted"/>
<reference evidence="2 3" key="1">
    <citation type="journal article" date="2018" name="Sci. Rep.">
        <title>Comparative genomics provides insights into the lifestyle and reveals functional heterogeneity of dark septate endophytic fungi.</title>
        <authorList>
            <person name="Knapp D.G."/>
            <person name="Nemeth J.B."/>
            <person name="Barry K."/>
            <person name="Hainaut M."/>
            <person name="Henrissat B."/>
            <person name="Johnson J."/>
            <person name="Kuo A."/>
            <person name="Lim J.H.P."/>
            <person name="Lipzen A."/>
            <person name="Nolan M."/>
            <person name="Ohm R.A."/>
            <person name="Tamas L."/>
            <person name="Grigoriev I.V."/>
            <person name="Spatafora J.W."/>
            <person name="Nagy L.G."/>
            <person name="Kovacs G.M."/>
        </authorList>
    </citation>
    <scope>NUCLEOTIDE SEQUENCE [LARGE SCALE GENOMIC DNA]</scope>
    <source>
        <strain evidence="2 3">DSE2036</strain>
    </source>
</reference>
<protein>
    <recommendedName>
        <fullName evidence="1">DUF7730 domain-containing protein</fullName>
    </recommendedName>
</protein>
<dbReference type="PANTHER" id="PTHR42085:SF2">
    <property type="entry name" value="F-BOX DOMAIN-CONTAINING PROTEIN"/>
    <property type="match status" value="1"/>
</dbReference>
<dbReference type="InterPro" id="IPR056632">
    <property type="entry name" value="DUF7730"/>
</dbReference>
<dbReference type="EMBL" id="KZ805357">
    <property type="protein sequence ID" value="PVI01440.1"/>
    <property type="molecule type" value="Genomic_DNA"/>
</dbReference>
<accession>A0A2V1DX72</accession>